<evidence type="ECO:0000313" key="10">
    <source>
        <dbReference type="Proteomes" id="UP000255036"/>
    </source>
</evidence>
<comment type="function">
    <text evidence="1">Site-specific tyrosine recombinase, which acts by catalyzing the cutting and rejoining of the recombining DNA molecules.</text>
</comment>
<comment type="caution">
    <text evidence="9">The sequence shown here is derived from an EMBL/GenBank/DDBJ whole genome shotgun (WGS) entry which is preliminary data.</text>
</comment>
<keyword evidence="4 6" id="KW-0238">DNA-binding</keyword>
<proteinExistence type="inferred from homology"/>
<dbReference type="PROSITE" id="PS51898">
    <property type="entry name" value="TYR_RECOMBINASE"/>
    <property type="match status" value="1"/>
</dbReference>
<dbReference type="Gene3D" id="1.10.443.10">
    <property type="entry name" value="Intergrase catalytic core"/>
    <property type="match status" value="1"/>
</dbReference>
<dbReference type="InterPro" id="IPR044068">
    <property type="entry name" value="CB"/>
</dbReference>
<gene>
    <name evidence="9" type="ORF">DWV06_09420</name>
</gene>
<dbReference type="SUPFAM" id="SSF56349">
    <property type="entry name" value="DNA breaking-rejoining enzymes"/>
    <property type="match status" value="1"/>
</dbReference>
<evidence type="ECO:0000256" key="1">
    <source>
        <dbReference type="ARBA" id="ARBA00003283"/>
    </source>
</evidence>
<protein>
    <submittedName>
        <fullName evidence="9">Site-specific integrase</fullName>
    </submittedName>
</protein>
<evidence type="ECO:0000256" key="5">
    <source>
        <dbReference type="ARBA" id="ARBA00023172"/>
    </source>
</evidence>
<organism evidence="9 10">
    <name type="scientific">Anaerosacchariphilus polymeriproducens</name>
    <dbReference type="NCBI Taxonomy" id="1812858"/>
    <lineage>
        <taxon>Bacteria</taxon>
        <taxon>Bacillati</taxon>
        <taxon>Bacillota</taxon>
        <taxon>Clostridia</taxon>
        <taxon>Lachnospirales</taxon>
        <taxon>Lachnospiraceae</taxon>
        <taxon>Anaerosacchariphilus</taxon>
    </lineage>
</organism>
<keyword evidence="3" id="KW-0229">DNA integration</keyword>
<dbReference type="PROSITE" id="PS51900">
    <property type="entry name" value="CB"/>
    <property type="match status" value="1"/>
</dbReference>
<dbReference type="InterPro" id="IPR028259">
    <property type="entry name" value="AP2-like_int_N"/>
</dbReference>
<dbReference type="PANTHER" id="PTHR30349:SF64">
    <property type="entry name" value="PROPHAGE INTEGRASE INTD-RELATED"/>
    <property type="match status" value="1"/>
</dbReference>
<dbReference type="EMBL" id="QRCT01000026">
    <property type="protein sequence ID" value="RDU23416.1"/>
    <property type="molecule type" value="Genomic_DNA"/>
</dbReference>
<comment type="similarity">
    <text evidence="2">Belongs to the 'phage' integrase family.</text>
</comment>
<keyword evidence="10" id="KW-1185">Reference proteome</keyword>
<dbReference type="Pfam" id="PF00589">
    <property type="entry name" value="Phage_integrase"/>
    <property type="match status" value="1"/>
</dbReference>
<feature type="domain" description="Tyr recombinase" evidence="7">
    <location>
        <begin position="166"/>
        <end position="349"/>
    </location>
</feature>
<dbReference type="InterPro" id="IPR002104">
    <property type="entry name" value="Integrase_catalytic"/>
</dbReference>
<dbReference type="InterPro" id="IPR050090">
    <property type="entry name" value="Tyrosine_recombinase_XerCD"/>
</dbReference>
<dbReference type="Gene3D" id="1.10.150.130">
    <property type="match status" value="1"/>
</dbReference>
<accession>A0A371AV21</accession>
<evidence type="ECO:0000259" key="8">
    <source>
        <dbReference type="PROSITE" id="PS51900"/>
    </source>
</evidence>
<dbReference type="Pfam" id="PF14657">
    <property type="entry name" value="Arm-DNA-bind_4"/>
    <property type="match status" value="1"/>
</dbReference>
<feature type="domain" description="Core-binding (CB)" evidence="8">
    <location>
        <begin position="56"/>
        <end position="144"/>
    </location>
</feature>
<dbReference type="InterPro" id="IPR011010">
    <property type="entry name" value="DNA_brk_join_enz"/>
</dbReference>
<dbReference type="InterPro" id="IPR010998">
    <property type="entry name" value="Integrase_recombinase_N"/>
</dbReference>
<evidence type="ECO:0000313" key="9">
    <source>
        <dbReference type="EMBL" id="RDU23416.1"/>
    </source>
</evidence>
<dbReference type="AlphaFoldDB" id="A0A371AV21"/>
<evidence type="ECO:0000256" key="2">
    <source>
        <dbReference type="ARBA" id="ARBA00008857"/>
    </source>
</evidence>
<name>A0A371AV21_9FIRM</name>
<dbReference type="Pfam" id="PF14659">
    <property type="entry name" value="Phage_int_SAM_3"/>
    <property type="match status" value="1"/>
</dbReference>
<evidence type="ECO:0000256" key="3">
    <source>
        <dbReference type="ARBA" id="ARBA00022908"/>
    </source>
</evidence>
<dbReference type="InterPro" id="IPR013762">
    <property type="entry name" value="Integrase-like_cat_sf"/>
</dbReference>
<dbReference type="InterPro" id="IPR004107">
    <property type="entry name" value="Integrase_SAM-like_N"/>
</dbReference>
<keyword evidence="5" id="KW-0233">DNA recombination</keyword>
<dbReference type="OrthoDB" id="9803188at2"/>
<evidence type="ECO:0000259" key="7">
    <source>
        <dbReference type="PROSITE" id="PS51898"/>
    </source>
</evidence>
<dbReference type="GO" id="GO:0003677">
    <property type="term" value="F:DNA binding"/>
    <property type="evidence" value="ECO:0007669"/>
    <property type="project" value="UniProtKB-UniRule"/>
</dbReference>
<evidence type="ECO:0000256" key="6">
    <source>
        <dbReference type="PROSITE-ProRule" id="PRU01248"/>
    </source>
</evidence>
<dbReference type="GO" id="GO:0015074">
    <property type="term" value="P:DNA integration"/>
    <property type="evidence" value="ECO:0007669"/>
    <property type="project" value="UniProtKB-KW"/>
</dbReference>
<dbReference type="RefSeq" id="WP_115481933.1">
    <property type="nucleotide sequence ID" value="NZ_QRCT01000026.1"/>
</dbReference>
<reference evidence="9 10" key="1">
    <citation type="submission" date="2018-07" db="EMBL/GenBank/DDBJ databases">
        <title>Anaerosacharophilus polymeroproducens gen. nov. sp. nov., an anaerobic bacterium isolated from salt field.</title>
        <authorList>
            <person name="Kim W."/>
            <person name="Yang S.-H."/>
            <person name="Oh J."/>
            <person name="Lee J.-H."/>
            <person name="Kwon K.K."/>
        </authorList>
    </citation>
    <scope>NUCLEOTIDE SEQUENCE [LARGE SCALE GENOMIC DNA]</scope>
    <source>
        <strain evidence="9 10">MCWD5</strain>
    </source>
</reference>
<dbReference type="Proteomes" id="UP000255036">
    <property type="component" value="Unassembled WGS sequence"/>
</dbReference>
<dbReference type="CDD" id="cd01189">
    <property type="entry name" value="INT_ICEBs1_C_like"/>
    <property type="match status" value="1"/>
</dbReference>
<evidence type="ECO:0000256" key="4">
    <source>
        <dbReference type="ARBA" id="ARBA00023125"/>
    </source>
</evidence>
<sequence length="360" mass="42298">MSASKDLKRGTWKVYCYYTDWQGNRKPKTKRGFQTKKEALEWERDFLQSKSRDINMSFETFVSIYLDEKTPRIKYNTYLTKKHIIEKKILPYFSKKNLSEITVTDVMQWQNELIGQKDEEGKSYSPTYLRTVQNQLSAVFNHACKFYGLSVNPSSQAGKMGKAKAKEMLFWTRSEYSDFMHTMYCKPVSYYAFETLYWCGIREGELLALTVGDIDLVNRKMIINKSYQRLKGKDYITEPKTEKSNRVIDLPNSLCLDLEDYLGMMYGYDSDTRLFPVSKSYLHHEMDRGCKESGVKRIRIHDIRHSHCAHLIELGFSPVEIAERLGHESISVTYTYAHLYPSKQLELAKRLDEDRGKDYE</sequence>
<dbReference type="PANTHER" id="PTHR30349">
    <property type="entry name" value="PHAGE INTEGRASE-RELATED"/>
    <property type="match status" value="1"/>
</dbReference>
<dbReference type="GO" id="GO:0006310">
    <property type="term" value="P:DNA recombination"/>
    <property type="evidence" value="ECO:0007669"/>
    <property type="project" value="UniProtKB-KW"/>
</dbReference>